<dbReference type="EMBL" id="LAZR01001669">
    <property type="protein sequence ID" value="KKN41082.1"/>
    <property type="molecule type" value="Genomic_DNA"/>
</dbReference>
<dbReference type="Pfam" id="PF25209">
    <property type="entry name" value="Phage_capsid_4"/>
    <property type="match status" value="1"/>
</dbReference>
<evidence type="ECO:0008006" key="2">
    <source>
        <dbReference type="Google" id="ProtNLM"/>
    </source>
</evidence>
<dbReference type="AlphaFoldDB" id="A0A0F9QVS4"/>
<evidence type="ECO:0000313" key="1">
    <source>
        <dbReference type="EMBL" id="KKN41082.1"/>
    </source>
</evidence>
<protein>
    <recommendedName>
        <fullName evidence="2">Bacteriophage Mu GpT domain-containing protein</fullName>
    </recommendedName>
</protein>
<name>A0A0F9QVS4_9ZZZZ</name>
<reference evidence="1" key="1">
    <citation type="journal article" date="2015" name="Nature">
        <title>Complex archaea that bridge the gap between prokaryotes and eukaryotes.</title>
        <authorList>
            <person name="Spang A."/>
            <person name="Saw J.H."/>
            <person name="Jorgensen S.L."/>
            <person name="Zaremba-Niedzwiedzka K."/>
            <person name="Martijn J."/>
            <person name="Lind A.E."/>
            <person name="van Eijk R."/>
            <person name="Schleper C."/>
            <person name="Guy L."/>
            <person name="Ettema T.J."/>
        </authorList>
    </citation>
    <scope>NUCLEOTIDE SEQUENCE</scope>
</reference>
<comment type="caution">
    <text evidence="1">The sequence shown here is derived from an EMBL/GenBank/DDBJ whole genome shotgun (WGS) entry which is preliminary data.</text>
</comment>
<accession>A0A0F9QVS4</accession>
<sequence length="387" mass="43462">MTYIKRYGAEDHGDSIVDLRNIDFDTPDGARLYADMQTAYPMPAREEAQQQEFAEQLKWFRQFGHATPLATAREALDADTFDQFLRMTVHIQILDGFGQPAFTNWREIAQIVAFSDMKDNEAIRFENPSDLLSRQSPKSPVDFEELDELRMPTWSGQIYQRGFEINWETTTFGNLAQILQSKFGDGRAVNRTIEKFVMVTLIEDNPQIRVDGTTQNVFATSHTGGTSNDLNALTAFGPSAFESVVNLMSAQTIDGEATDLEPRWIVCRKNSANWFRIKEFLSPNAVLRPGVADNTVNIGGQEFNIGVIATPVVNANSWFVLADGQANPGIGLELGFLNGQDTPEVIDIDENDSPYWRITKANRWLMRIGFGGTMRDFRGIYRGSTTA</sequence>
<gene>
    <name evidence="1" type="ORF">LCGC14_0726910</name>
</gene>
<organism evidence="1">
    <name type="scientific">marine sediment metagenome</name>
    <dbReference type="NCBI Taxonomy" id="412755"/>
    <lineage>
        <taxon>unclassified sequences</taxon>
        <taxon>metagenomes</taxon>
        <taxon>ecological metagenomes</taxon>
    </lineage>
</organism>
<proteinExistence type="predicted"/>